<feature type="region of interest" description="Disordered" evidence="1">
    <location>
        <begin position="371"/>
        <end position="428"/>
    </location>
</feature>
<reference evidence="3" key="1">
    <citation type="submission" date="2022-11" db="UniProtKB">
        <authorList>
            <consortium name="WormBaseParasite"/>
        </authorList>
    </citation>
    <scope>IDENTIFICATION</scope>
</reference>
<accession>A0A915IL35</accession>
<dbReference type="Proteomes" id="UP000887565">
    <property type="component" value="Unplaced"/>
</dbReference>
<evidence type="ECO:0000256" key="1">
    <source>
        <dbReference type="SAM" id="MobiDB-lite"/>
    </source>
</evidence>
<organism evidence="2 3">
    <name type="scientific">Romanomermis culicivorax</name>
    <name type="common">Nematode worm</name>
    <dbReference type="NCBI Taxonomy" id="13658"/>
    <lineage>
        <taxon>Eukaryota</taxon>
        <taxon>Metazoa</taxon>
        <taxon>Ecdysozoa</taxon>
        <taxon>Nematoda</taxon>
        <taxon>Enoplea</taxon>
        <taxon>Dorylaimia</taxon>
        <taxon>Mermithida</taxon>
        <taxon>Mermithoidea</taxon>
        <taxon>Mermithidae</taxon>
        <taxon>Romanomermis</taxon>
    </lineage>
</organism>
<feature type="compositionally biased region" description="Polar residues" evidence="1">
    <location>
        <begin position="381"/>
        <end position="390"/>
    </location>
</feature>
<dbReference type="AlphaFoldDB" id="A0A915IL35"/>
<protein>
    <submittedName>
        <fullName evidence="3">Uncharacterized protein</fullName>
    </submittedName>
</protein>
<feature type="compositionally biased region" description="Basic and acidic residues" evidence="1">
    <location>
        <begin position="415"/>
        <end position="428"/>
    </location>
</feature>
<evidence type="ECO:0000313" key="2">
    <source>
        <dbReference type="Proteomes" id="UP000887565"/>
    </source>
</evidence>
<dbReference type="WBParaSite" id="nRc.2.0.1.t14530-RA">
    <property type="protein sequence ID" value="nRc.2.0.1.t14530-RA"/>
    <property type="gene ID" value="nRc.2.0.1.g14530"/>
</dbReference>
<keyword evidence="2" id="KW-1185">Reference proteome</keyword>
<feature type="compositionally biased region" description="Basic and acidic residues" evidence="1">
    <location>
        <begin position="371"/>
        <end position="380"/>
    </location>
</feature>
<name>A0A915IL35_ROMCU</name>
<proteinExistence type="predicted"/>
<evidence type="ECO:0000313" key="3">
    <source>
        <dbReference type="WBParaSite" id="nRc.2.0.1.t14530-RA"/>
    </source>
</evidence>
<feature type="compositionally biased region" description="Low complexity" evidence="1">
    <location>
        <begin position="392"/>
        <end position="409"/>
    </location>
</feature>
<sequence>MKVTPLCHRFRMKLMTCGSNVLPLINGSAIEHTRVDGDWFRCLTTCMPLAILLASPCSATQYAYINNLLLRHAQNFDPAMRTTFYNCMWYHADGNPRTHLTDWMNRIPEQEPSFASEPGLYVCNWFAQRLFIFDKEFHMKATVEQINIDESDYTTNPHSHFHFYSTLLNIIDFQNRFSFLAPVYAYPLPTTAWVHTLTAEELLDRPTSAIDVEPPDEELLDTPIFDLNTVKLPPSTDVSALPTLATTADLTATTTQMTDILKLMLDEISTLTPVPMDESTPIQPTMMDAETTTTTDQMLMDIPEGSTVDQSTSMDVSHACRTRNDVASNGACCGPPHLFGHSGKPAPTSDYCYCCLTKCIPRTNHALDEHGHPKAREEAGQTRSQISATLQPKVTTTKTAALAKHTPPAGQSDSHCSHHESQSRNDCHQKETQLLPLQAMTALNMNAIMMHRRTALKASKRAWCTPPVSTKRCTSMVSAHHHGN</sequence>